<dbReference type="RefSeq" id="WP_216569702.1">
    <property type="nucleotide sequence ID" value="NZ_JAHLOQ010000021.1"/>
</dbReference>
<evidence type="ECO:0000313" key="1">
    <source>
        <dbReference type="EMBL" id="MBU5336507.1"/>
    </source>
</evidence>
<reference evidence="1 2" key="1">
    <citation type="submission" date="2021-06" db="EMBL/GenBank/DDBJ databases">
        <authorList>
            <person name="Sun Q."/>
            <person name="Li D."/>
        </authorList>
    </citation>
    <scope>NUCLEOTIDE SEQUENCE [LARGE SCALE GENOMIC DNA]</scope>
    <source>
        <strain evidence="1 2">N19</strain>
    </source>
</reference>
<protein>
    <submittedName>
        <fullName evidence="1">DUF4085 domain-containing protein</fullName>
    </submittedName>
</protein>
<comment type="caution">
    <text evidence="1">The sequence shown here is derived from an EMBL/GenBank/DDBJ whole genome shotgun (WGS) entry which is preliminary data.</text>
</comment>
<accession>A0ABS6DXP7</accession>
<dbReference type="Pfam" id="PF13315">
    <property type="entry name" value="DUF4085"/>
    <property type="match status" value="1"/>
</dbReference>
<gene>
    <name evidence="1" type="ORF">KQI20_08655</name>
</gene>
<dbReference type="InterPro" id="IPR025144">
    <property type="entry name" value="DUF4085"/>
</dbReference>
<dbReference type="Proteomes" id="UP001196301">
    <property type="component" value="Unassembled WGS sequence"/>
</dbReference>
<sequence>MKYLTKEWYYGNKDVCLDIEVDSKAEQLSEEYYKELYNKKLKNFLEEEKEISQMQYEAEEWEDIQLMDDEGNVVSAREIMSDEEFESLKQEILQNEQNKEKIEPYDEEKLTKYFLEIHNNEIENLKVNLPKDILDEVADIRVLSLGIATEKVKNLVDKYSQECEMAFEKALNDYNKHWYSISDKVPAYIKENYNFHDCRILDIKNIGNDIVFELDNSGGFTNINKIIYKDATMLENNFTKGCHWVYDEMYLCDKGYEFDIAVDGENGYSYITLEASDIIFE</sequence>
<proteinExistence type="predicted"/>
<organism evidence="1 2">
    <name type="scientific">Intestinibacter bartlettii</name>
    <dbReference type="NCBI Taxonomy" id="261299"/>
    <lineage>
        <taxon>Bacteria</taxon>
        <taxon>Bacillati</taxon>
        <taxon>Bacillota</taxon>
        <taxon>Clostridia</taxon>
        <taxon>Peptostreptococcales</taxon>
        <taxon>Peptostreptococcaceae</taxon>
        <taxon>Intestinibacter</taxon>
    </lineage>
</organism>
<name>A0ABS6DXP7_9FIRM</name>
<dbReference type="EMBL" id="JAHLOQ010000021">
    <property type="protein sequence ID" value="MBU5336507.1"/>
    <property type="molecule type" value="Genomic_DNA"/>
</dbReference>
<keyword evidence="2" id="KW-1185">Reference proteome</keyword>
<evidence type="ECO:0000313" key="2">
    <source>
        <dbReference type="Proteomes" id="UP001196301"/>
    </source>
</evidence>